<gene>
    <name evidence="2" type="ORF">EVAR_64381_1</name>
</gene>
<keyword evidence="3" id="KW-1185">Reference proteome</keyword>
<feature type="region of interest" description="Disordered" evidence="1">
    <location>
        <begin position="1"/>
        <end position="34"/>
    </location>
</feature>
<feature type="compositionally biased region" description="Polar residues" evidence="1">
    <location>
        <begin position="1"/>
        <end position="25"/>
    </location>
</feature>
<comment type="caution">
    <text evidence="2">The sequence shown here is derived from an EMBL/GenBank/DDBJ whole genome shotgun (WGS) entry which is preliminary data.</text>
</comment>
<evidence type="ECO:0000256" key="1">
    <source>
        <dbReference type="SAM" id="MobiDB-lite"/>
    </source>
</evidence>
<accession>A0A4C1SF39</accession>
<dbReference type="AlphaFoldDB" id="A0A4C1SF39"/>
<protein>
    <submittedName>
        <fullName evidence="2">Uncharacterized protein</fullName>
    </submittedName>
</protein>
<name>A0A4C1SF39_EUMVA</name>
<sequence length="110" mass="12383">MGNRSNNTATDQQAMGNPPRNNGTIRDNRPRNQIRGTARELCFKCNQPSLGSGMPIVTSGQDTSNLAEKRIRLITKIGRENIIGSPNFMTELNRQEKYCNMERITEKDEA</sequence>
<dbReference type="EMBL" id="BGZK01003329">
    <property type="protein sequence ID" value="GBO99996.1"/>
    <property type="molecule type" value="Genomic_DNA"/>
</dbReference>
<dbReference type="OrthoDB" id="1751331at2759"/>
<organism evidence="2 3">
    <name type="scientific">Eumeta variegata</name>
    <name type="common">Bagworm moth</name>
    <name type="synonym">Eumeta japonica</name>
    <dbReference type="NCBI Taxonomy" id="151549"/>
    <lineage>
        <taxon>Eukaryota</taxon>
        <taxon>Metazoa</taxon>
        <taxon>Ecdysozoa</taxon>
        <taxon>Arthropoda</taxon>
        <taxon>Hexapoda</taxon>
        <taxon>Insecta</taxon>
        <taxon>Pterygota</taxon>
        <taxon>Neoptera</taxon>
        <taxon>Endopterygota</taxon>
        <taxon>Lepidoptera</taxon>
        <taxon>Glossata</taxon>
        <taxon>Ditrysia</taxon>
        <taxon>Tineoidea</taxon>
        <taxon>Psychidae</taxon>
        <taxon>Oiketicinae</taxon>
        <taxon>Eumeta</taxon>
    </lineage>
</organism>
<proteinExistence type="predicted"/>
<reference evidence="2 3" key="1">
    <citation type="journal article" date="2019" name="Commun. Biol.">
        <title>The bagworm genome reveals a unique fibroin gene that provides high tensile strength.</title>
        <authorList>
            <person name="Kono N."/>
            <person name="Nakamura H."/>
            <person name="Ohtoshi R."/>
            <person name="Tomita M."/>
            <person name="Numata K."/>
            <person name="Arakawa K."/>
        </authorList>
    </citation>
    <scope>NUCLEOTIDE SEQUENCE [LARGE SCALE GENOMIC DNA]</scope>
</reference>
<evidence type="ECO:0000313" key="2">
    <source>
        <dbReference type="EMBL" id="GBO99996.1"/>
    </source>
</evidence>
<evidence type="ECO:0000313" key="3">
    <source>
        <dbReference type="Proteomes" id="UP000299102"/>
    </source>
</evidence>
<dbReference type="Proteomes" id="UP000299102">
    <property type="component" value="Unassembled WGS sequence"/>
</dbReference>